<reference evidence="1 2" key="1">
    <citation type="submission" date="2019-04" db="EMBL/GenBank/DDBJ databases">
        <title>Sphingomonas psychrotolerans sp. nov., isolated from soil in the Tianshan Mountains, Xinjiang, China.</title>
        <authorList>
            <person name="Luo Y."/>
            <person name="Sheng H."/>
        </authorList>
    </citation>
    <scope>NUCLEOTIDE SEQUENCE [LARGE SCALE GENOMIC DNA]</scope>
    <source>
        <strain evidence="1 2">ZFGT-11</strain>
    </source>
</reference>
<evidence type="ECO:0000313" key="1">
    <source>
        <dbReference type="EMBL" id="TGX53362.1"/>
    </source>
</evidence>
<dbReference type="OrthoDB" id="7447021at2"/>
<sequence>MHRISVPTRAAMARAREQSGATMRQWRDGAEYRAATDAFDGCGACPERAAACAEGLLRDDSWAGALVAPLIRTLEADPLFDPSLKFHRDSRRVGAVLFDCPTASIAARVNSAAAMATLPPLQTIVFTGRIAVTRVVKAGGAQLRRWHATFASPEPGAACVARFAGTRPLDDGEVYRTDGRDQAQLICGAASDVVTLVATIRAGAAPLIREHDLASGALVRVSDADDRPSRTAMLLRFLRVAGRADAAECFEEATHAPEFHLRWAAMREWLALDAARAAPRLAEMAATDANHDVRAAASLMVPRVEARLAGRCRG</sequence>
<protein>
    <recommendedName>
        <fullName evidence="3">HEAT repeat domain-containing protein</fullName>
    </recommendedName>
</protein>
<dbReference type="AlphaFoldDB" id="A0A4V3QZ93"/>
<keyword evidence="2" id="KW-1185">Reference proteome</keyword>
<name>A0A4V3QZ93_9SPHN</name>
<organism evidence="1 2">
    <name type="scientific">Sphingomonas gei</name>
    <dbReference type="NCBI Taxonomy" id="1395960"/>
    <lineage>
        <taxon>Bacteria</taxon>
        <taxon>Pseudomonadati</taxon>
        <taxon>Pseudomonadota</taxon>
        <taxon>Alphaproteobacteria</taxon>
        <taxon>Sphingomonadales</taxon>
        <taxon>Sphingomonadaceae</taxon>
        <taxon>Sphingomonas</taxon>
    </lineage>
</organism>
<evidence type="ECO:0008006" key="3">
    <source>
        <dbReference type="Google" id="ProtNLM"/>
    </source>
</evidence>
<dbReference type="EMBL" id="SRXT01000004">
    <property type="protein sequence ID" value="TGX53362.1"/>
    <property type="molecule type" value="Genomic_DNA"/>
</dbReference>
<gene>
    <name evidence="1" type="ORF">E5A73_10970</name>
</gene>
<proteinExistence type="predicted"/>
<accession>A0A4V3QZ93</accession>
<comment type="caution">
    <text evidence="1">The sequence shown here is derived from an EMBL/GenBank/DDBJ whole genome shotgun (WGS) entry which is preliminary data.</text>
</comment>
<dbReference type="RefSeq" id="WP_135963870.1">
    <property type="nucleotide sequence ID" value="NZ_SRXT01000004.1"/>
</dbReference>
<dbReference type="Proteomes" id="UP000306147">
    <property type="component" value="Unassembled WGS sequence"/>
</dbReference>
<evidence type="ECO:0000313" key="2">
    <source>
        <dbReference type="Proteomes" id="UP000306147"/>
    </source>
</evidence>